<name>A0A195D339_9HYME</name>
<evidence type="ECO:0000256" key="1">
    <source>
        <dbReference type="SAM" id="MobiDB-lite"/>
    </source>
</evidence>
<dbReference type="EMBL" id="KQ976885">
    <property type="protein sequence ID" value="KYN07312.1"/>
    <property type="molecule type" value="Genomic_DNA"/>
</dbReference>
<keyword evidence="2" id="KW-0472">Membrane</keyword>
<keyword evidence="2" id="KW-1133">Transmembrane helix</keyword>
<reference evidence="3 4" key="1">
    <citation type="submission" date="2016-03" db="EMBL/GenBank/DDBJ databases">
        <title>Cyphomyrmex costatus WGS genome.</title>
        <authorList>
            <person name="Nygaard S."/>
            <person name="Hu H."/>
            <person name="Boomsma J."/>
            <person name="Zhang G."/>
        </authorList>
    </citation>
    <scope>NUCLEOTIDE SEQUENCE [LARGE SCALE GENOMIC DNA]</scope>
    <source>
        <strain evidence="3">MS0001</strain>
        <tissue evidence="3">Whole body</tissue>
    </source>
</reference>
<evidence type="ECO:0000313" key="4">
    <source>
        <dbReference type="Proteomes" id="UP000078542"/>
    </source>
</evidence>
<accession>A0A195D339</accession>
<feature type="region of interest" description="Disordered" evidence="1">
    <location>
        <begin position="251"/>
        <end position="287"/>
    </location>
</feature>
<feature type="transmembrane region" description="Helical" evidence="2">
    <location>
        <begin position="113"/>
        <end position="133"/>
    </location>
</feature>
<feature type="compositionally biased region" description="Polar residues" evidence="1">
    <location>
        <begin position="251"/>
        <end position="261"/>
    </location>
</feature>
<dbReference type="Proteomes" id="UP000078542">
    <property type="component" value="Unassembled WGS sequence"/>
</dbReference>
<keyword evidence="2" id="KW-0812">Transmembrane</keyword>
<evidence type="ECO:0000256" key="2">
    <source>
        <dbReference type="SAM" id="Phobius"/>
    </source>
</evidence>
<protein>
    <submittedName>
        <fullName evidence="3">Uncharacterized protein</fullName>
    </submittedName>
</protein>
<sequence length="287" mass="32586">MTPSPPPPPTRTTSARNFLPHTLTSFVSLPFGIDRYRMFKGPKILPSQQLGAAVAPWPGATGLIASVTADDMAHKAPGFSLPFHSFSIRRVKREKDKKRVRKRRRWRRRGKFFTLRPFSLGASIYVVVFRTLLRRKRKSKNMKTPGRRGKQSSDGISKKASGAAAAPRHCRSAFTAIYRSISYVDWIRGRFSSPVNVPPPRGGPNAKCVLATRFCLKREFHSRIRLMIYSIWISFSSCIFFHPFSSEPSSLVHNNNDSTRTPARGPDCRTNLRTWPDPHSHFHNKAK</sequence>
<feature type="transmembrane region" description="Helical" evidence="2">
    <location>
        <begin position="226"/>
        <end position="244"/>
    </location>
</feature>
<keyword evidence="4" id="KW-1185">Reference proteome</keyword>
<proteinExistence type="predicted"/>
<organism evidence="3 4">
    <name type="scientific">Cyphomyrmex costatus</name>
    <dbReference type="NCBI Taxonomy" id="456900"/>
    <lineage>
        <taxon>Eukaryota</taxon>
        <taxon>Metazoa</taxon>
        <taxon>Ecdysozoa</taxon>
        <taxon>Arthropoda</taxon>
        <taxon>Hexapoda</taxon>
        <taxon>Insecta</taxon>
        <taxon>Pterygota</taxon>
        <taxon>Neoptera</taxon>
        <taxon>Endopterygota</taxon>
        <taxon>Hymenoptera</taxon>
        <taxon>Apocrita</taxon>
        <taxon>Aculeata</taxon>
        <taxon>Formicoidea</taxon>
        <taxon>Formicidae</taxon>
        <taxon>Myrmicinae</taxon>
        <taxon>Cyphomyrmex</taxon>
    </lineage>
</organism>
<evidence type="ECO:0000313" key="3">
    <source>
        <dbReference type="EMBL" id="KYN07312.1"/>
    </source>
</evidence>
<feature type="compositionally biased region" description="Basic residues" evidence="1">
    <location>
        <begin position="138"/>
        <end position="150"/>
    </location>
</feature>
<dbReference type="AlphaFoldDB" id="A0A195D339"/>
<feature type="region of interest" description="Disordered" evidence="1">
    <location>
        <begin position="138"/>
        <end position="163"/>
    </location>
</feature>
<gene>
    <name evidence="3" type="ORF">ALC62_01514</name>
</gene>
<feature type="compositionally biased region" description="Low complexity" evidence="1">
    <location>
        <begin position="152"/>
        <end position="163"/>
    </location>
</feature>